<dbReference type="SUPFAM" id="SSF53474">
    <property type="entry name" value="alpha/beta-Hydrolases"/>
    <property type="match status" value="1"/>
</dbReference>
<dbReference type="PANTHER" id="PTHR43798:SF33">
    <property type="entry name" value="HYDROLASE, PUTATIVE (AFU_ORTHOLOGUE AFUA_2G14860)-RELATED"/>
    <property type="match status" value="1"/>
</dbReference>
<dbReference type="PRINTS" id="PR00412">
    <property type="entry name" value="EPOXHYDRLASE"/>
</dbReference>
<dbReference type="Pfam" id="PF12697">
    <property type="entry name" value="Abhydrolase_6"/>
    <property type="match status" value="1"/>
</dbReference>
<organism evidence="2 3">
    <name type="scientific">Rhodococcus parequi</name>
    <dbReference type="NCBI Taxonomy" id="3137122"/>
    <lineage>
        <taxon>Bacteria</taxon>
        <taxon>Bacillati</taxon>
        <taxon>Actinomycetota</taxon>
        <taxon>Actinomycetes</taxon>
        <taxon>Mycobacteriales</taxon>
        <taxon>Nocardiaceae</taxon>
        <taxon>Rhodococcus</taxon>
    </lineage>
</organism>
<dbReference type="PRINTS" id="PR00111">
    <property type="entry name" value="ABHYDROLASE"/>
</dbReference>
<dbReference type="Gene3D" id="3.40.50.1820">
    <property type="entry name" value="alpha/beta hydrolase"/>
    <property type="match status" value="1"/>
</dbReference>
<dbReference type="InterPro" id="IPR000639">
    <property type="entry name" value="Epox_hydrolase-like"/>
</dbReference>
<dbReference type="Proteomes" id="UP001629745">
    <property type="component" value="Unassembled WGS sequence"/>
</dbReference>
<proteinExistence type="predicted"/>
<evidence type="ECO:0000313" key="2">
    <source>
        <dbReference type="EMBL" id="MFM1724799.1"/>
    </source>
</evidence>
<dbReference type="PANTHER" id="PTHR43798">
    <property type="entry name" value="MONOACYLGLYCEROL LIPASE"/>
    <property type="match status" value="1"/>
</dbReference>
<name>A0ABW9FHL7_9NOCA</name>
<evidence type="ECO:0000259" key="1">
    <source>
        <dbReference type="Pfam" id="PF12697"/>
    </source>
</evidence>
<keyword evidence="3" id="KW-1185">Reference proteome</keyword>
<comment type="caution">
    <text evidence="2">The sequence shown here is derived from an EMBL/GenBank/DDBJ whole genome shotgun (WGS) entry which is preliminary data.</text>
</comment>
<dbReference type="RefSeq" id="WP_420165301.1">
    <property type="nucleotide sequence ID" value="NZ_JBDLNV010000005.1"/>
</dbReference>
<dbReference type="InterPro" id="IPR050266">
    <property type="entry name" value="AB_hydrolase_sf"/>
</dbReference>
<dbReference type="GO" id="GO:0016787">
    <property type="term" value="F:hydrolase activity"/>
    <property type="evidence" value="ECO:0007669"/>
    <property type="project" value="UniProtKB-KW"/>
</dbReference>
<gene>
    <name evidence="2" type="ORF">ABEU20_003394</name>
</gene>
<feature type="domain" description="AB hydrolase-1" evidence="1">
    <location>
        <begin position="14"/>
        <end position="257"/>
    </location>
</feature>
<accession>A0ABW9FHL7</accession>
<evidence type="ECO:0000313" key="3">
    <source>
        <dbReference type="Proteomes" id="UP001629745"/>
    </source>
</evidence>
<keyword evidence="2" id="KW-0378">Hydrolase</keyword>
<reference evidence="2 3" key="1">
    <citation type="submission" date="2023-11" db="EMBL/GenBank/DDBJ databases">
        <authorList>
            <person name="Val-Calvo J."/>
            <person name="Scortti M."/>
            <person name="Vazquez-Boland J."/>
        </authorList>
    </citation>
    <scope>NUCLEOTIDE SEQUENCE [LARGE SCALE GENOMIC DNA]</scope>
    <source>
        <strain evidence="2 3">PAM 2766</strain>
    </source>
</reference>
<dbReference type="EMBL" id="JBDLNV010000005">
    <property type="protein sequence ID" value="MFM1724799.1"/>
    <property type="molecule type" value="Genomic_DNA"/>
</dbReference>
<protein>
    <submittedName>
        <fullName evidence="2">Alpha/beta hydrolase</fullName>
    </submittedName>
</protein>
<dbReference type="InterPro" id="IPR029058">
    <property type="entry name" value="AB_hydrolase_fold"/>
</dbReference>
<dbReference type="InterPro" id="IPR000073">
    <property type="entry name" value="AB_hydrolase_1"/>
</dbReference>
<sequence length="272" mass="29673">MVTSAYLRGSGEPVLLLHGFTLSHHVWHRVADDLASDYDVLALTMPGHWGGPRLRWRDLGIAGIADGIERELDAMGWNTCHVVGNSLGGQVAFELARRGRARSVAGVNPGGGWKRFSRIEFRVGSGFVAQFPLMALARVLGDRAAAHRFFQRPIIANCSHDVSRVDPDDATNVIRAVSHCPVYLPILSAFLRDGPLRGLDRITVPTSLILGEFDTFLPRDTCTQGFVDELSGEVEEIVLPGVGHIPMLEAPDVVARALRMHLERVVGCDDVA</sequence>